<accession>A0A8J2RT69</accession>
<reference evidence="4" key="1">
    <citation type="submission" date="2021-11" db="EMBL/GenBank/DDBJ databases">
        <authorList>
            <person name="Schell T."/>
        </authorList>
    </citation>
    <scope>NUCLEOTIDE SEQUENCE</scope>
    <source>
        <strain evidence="4">M5</strain>
    </source>
</reference>
<organism evidence="4 5">
    <name type="scientific">Daphnia galeata</name>
    <dbReference type="NCBI Taxonomy" id="27404"/>
    <lineage>
        <taxon>Eukaryota</taxon>
        <taxon>Metazoa</taxon>
        <taxon>Ecdysozoa</taxon>
        <taxon>Arthropoda</taxon>
        <taxon>Crustacea</taxon>
        <taxon>Branchiopoda</taxon>
        <taxon>Diplostraca</taxon>
        <taxon>Cladocera</taxon>
        <taxon>Anomopoda</taxon>
        <taxon>Daphniidae</taxon>
        <taxon>Daphnia</taxon>
    </lineage>
</organism>
<feature type="region of interest" description="Disordered" evidence="1">
    <location>
        <begin position="38"/>
        <end position="63"/>
    </location>
</feature>
<feature type="signal peptide" evidence="3">
    <location>
        <begin position="1"/>
        <end position="30"/>
    </location>
</feature>
<evidence type="ECO:0008006" key="6">
    <source>
        <dbReference type="Google" id="ProtNLM"/>
    </source>
</evidence>
<gene>
    <name evidence="4" type="ORF">DGAL_LOCUS8496</name>
</gene>
<feature type="compositionally biased region" description="Polar residues" evidence="1">
    <location>
        <begin position="38"/>
        <end position="51"/>
    </location>
</feature>
<feature type="transmembrane region" description="Helical" evidence="2">
    <location>
        <begin position="93"/>
        <end position="112"/>
    </location>
</feature>
<comment type="caution">
    <text evidence="4">The sequence shown here is derived from an EMBL/GenBank/DDBJ whole genome shotgun (WGS) entry which is preliminary data.</text>
</comment>
<feature type="chain" id="PRO_5035147923" description="Transmembrane protein" evidence="3">
    <location>
        <begin position="31"/>
        <end position="113"/>
    </location>
</feature>
<protein>
    <recommendedName>
        <fullName evidence="6">Transmembrane protein</fullName>
    </recommendedName>
</protein>
<dbReference type="AlphaFoldDB" id="A0A8J2RT69"/>
<evidence type="ECO:0000313" key="5">
    <source>
        <dbReference type="Proteomes" id="UP000789390"/>
    </source>
</evidence>
<keyword evidence="2" id="KW-0472">Membrane</keyword>
<evidence type="ECO:0000256" key="1">
    <source>
        <dbReference type="SAM" id="MobiDB-lite"/>
    </source>
</evidence>
<name>A0A8J2RT69_9CRUS</name>
<evidence type="ECO:0000256" key="3">
    <source>
        <dbReference type="SAM" id="SignalP"/>
    </source>
</evidence>
<keyword evidence="2" id="KW-1133">Transmembrane helix</keyword>
<evidence type="ECO:0000313" key="4">
    <source>
        <dbReference type="EMBL" id="CAH0105472.1"/>
    </source>
</evidence>
<sequence length="113" mass="12950">MCAMISFSNNSQSQLWIFLLLTIYCCKISCTQPHPNSNHLSDSNGSTNSSLGEIISHGDKPSHDHDLIDYDFDTDDYDEDDFDPNPAMVRSDASHPICFAFFWMSLFFLYTFF</sequence>
<dbReference type="Proteomes" id="UP000789390">
    <property type="component" value="Unassembled WGS sequence"/>
</dbReference>
<keyword evidence="5" id="KW-1185">Reference proteome</keyword>
<evidence type="ECO:0000256" key="2">
    <source>
        <dbReference type="SAM" id="Phobius"/>
    </source>
</evidence>
<keyword evidence="3" id="KW-0732">Signal</keyword>
<keyword evidence="2" id="KW-0812">Transmembrane</keyword>
<dbReference type="EMBL" id="CAKKLH010000190">
    <property type="protein sequence ID" value="CAH0105472.1"/>
    <property type="molecule type" value="Genomic_DNA"/>
</dbReference>
<proteinExistence type="predicted"/>